<evidence type="ECO:0000313" key="10">
    <source>
        <dbReference type="Proteomes" id="UP000664654"/>
    </source>
</evidence>
<keyword evidence="5 6" id="KW-0949">S-adenosyl-L-methionine</keyword>
<organism evidence="9 10">
    <name type="scientific">Bowmanella dokdonensis</name>
    <dbReference type="NCBI Taxonomy" id="751969"/>
    <lineage>
        <taxon>Bacteria</taxon>
        <taxon>Pseudomonadati</taxon>
        <taxon>Pseudomonadota</taxon>
        <taxon>Gammaproteobacteria</taxon>
        <taxon>Alteromonadales</taxon>
        <taxon>Alteromonadaceae</taxon>
        <taxon>Bowmanella</taxon>
    </lineage>
</organism>
<dbReference type="InterPro" id="IPR007848">
    <property type="entry name" value="Small_mtfrase_dom"/>
</dbReference>
<comment type="function">
    <text evidence="6">Specifically methylates the guanine in position 1207 of 16S rRNA in the 30S particle.</text>
</comment>
<evidence type="ECO:0000256" key="1">
    <source>
        <dbReference type="ARBA" id="ARBA00022490"/>
    </source>
</evidence>
<keyword evidence="1 6" id="KW-0963">Cytoplasm</keyword>
<sequence>MKDKHALSTASQLLLRSRDLFSQGHWLLVNPLDAQIFRELGGEVQGFHQYLDIYQQACQSGNGKLHKFAAGYPAGSQFDGIVIYMPKAKEQAQMLIANLVHCLKPGGQLLLVGDNKGGVKSAPKLLAPYATQCNKLDSARHCALFGAIVETQGKPFRLDEWQKKIQISVADLQYQVVSLPGVFSQDALDPATRLLLEQVQKVPTGRLLDFGCGAGVIGCFLGLKNPVAKVLMSDVSALALHCAQQSASINGIRAEVVASHGLRQLEGQFDAIYTNPPFHTGLNTDYQVVEDFIRQAPAMMTPGAPLYLVANSFLKYPPILEQSLGKVTTLADTPKFRVYRCQR</sequence>
<dbReference type="HAMAP" id="MF_01862">
    <property type="entry name" value="16SrRNA_methyltr_C"/>
    <property type="match status" value="1"/>
</dbReference>
<evidence type="ECO:0000259" key="8">
    <source>
        <dbReference type="Pfam" id="PF08468"/>
    </source>
</evidence>
<dbReference type="InterPro" id="IPR002052">
    <property type="entry name" value="DNA_methylase_N6_adenine_CS"/>
</dbReference>
<evidence type="ECO:0000256" key="4">
    <source>
        <dbReference type="ARBA" id="ARBA00022679"/>
    </source>
</evidence>
<evidence type="ECO:0000313" key="9">
    <source>
        <dbReference type="EMBL" id="MBN7826089.1"/>
    </source>
</evidence>
<keyword evidence="10" id="KW-1185">Reference proteome</keyword>
<feature type="domain" description="Methyltransferase small N-terminal" evidence="8">
    <location>
        <begin position="11"/>
        <end position="163"/>
    </location>
</feature>
<keyword evidence="3 6" id="KW-0489">Methyltransferase</keyword>
<dbReference type="InterPro" id="IPR029063">
    <property type="entry name" value="SAM-dependent_MTases_sf"/>
</dbReference>
<comment type="subcellular location">
    <subcellularLocation>
        <location evidence="6">Cytoplasm</location>
    </subcellularLocation>
</comment>
<dbReference type="PROSITE" id="PS00092">
    <property type="entry name" value="N6_MTASE"/>
    <property type="match status" value="1"/>
</dbReference>
<dbReference type="RefSeq" id="WP_206574192.1">
    <property type="nucleotide sequence ID" value="NZ_JAFKCV010000006.1"/>
</dbReference>
<dbReference type="PANTHER" id="PTHR47816">
    <property type="entry name" value="RIBOSOMAL RNA SMALL SUBUNIT METHYLTRANSFERASE C"/>
    <property type="match status" value="1"/>
</dbReference>
<reference evidence="9" key="1">
    <citation type="submission" date="2021-03" db="EMBL/GenBank/DDBJ databases">
        <title>novel species isolated from a fishpond in China.</title>
        <authorList>
            <person name="Lu H."/>
            <person name="Cai Z."/>
        </authorList>
    </citation>
    <scope>NUCLEOTIDE SEQUENCE</scope>
    <source>
        <strain evidence="9">JCM 30855</strain>
    </source>
</reference>
<accession>A0A939DP03</accession>
<evidence type="ECO:0000259" key="7">
    <source>
        <dbReference type="Pfam" id="PF05175"/>
    </source>
</evidence>
<comment type="caution">
    <text evidence="9">The sequence shown here is derived from an EMBL/GenBank/DDBJ whole genome shotgun (WGS) entry which is preliminary data.</text>
</comment>
<dbReference type="EMBL" id="JAFKCV010000006">
    <property type="protein sequence ID" value="MBN7826089.1"/>
    <property type="molecule type" value="Genomic_DNA"/>
</dbReference>
<gene>
    <name evidence="6" type="primary">rsmC</name>
    <name evidence="9" type="ORF">J0A66_12695</name>
</gene>
<dbReference type="CDD" id="cd02440">
    <property type="entry name" value="AdoMet_MTases"/>
    <property type="match status" value="1"/>
</dbReference>
<evidence type="ECO:0000256" key="3">
    <source>
        <dbReference type="ARBA" id="ARBA00022603"/>
    </source>
</evidence>
<evidence type="ECO:0000256" key="6">
    <source>
        <dbReference type="HAMAP-Rule" id="MF_01862"/>
    </source>
</evidence>
<protein>
    <recommendedName>
        <fullName evidence="6">Ribosomal RNA small subunit methyltransferase C</fullName>
        <ecNumber evidence="6">2.1.1.172</ecNumber>
    </recommendedName>
    <alternativeName>
        <fullName evidence="6">16S rRNA m2G1207 methyltransferase</fullName>
    </alternativeName>
    <alternativeName>
        <fullName evidence="6">rRNA (guanine-N(2)-)-methyltransferase RsmC</fullName>
    </alternativeName>
</protein>
<dbReference type="SUPFAM" id="SSF53335">
    <property type="entry name" value="S-adenosyl-L-methionine-dependent methyltransferases"/>
    <property type="match status" value="2"/>
</dbReference>
<dbReference type="InterPro" id="IPR013675">
    <property type="entry name" value="Mtase_sm_N"/>
</dbReference>
<keyword evidence="4 6" id="KW-0808">Transferase</keyword>
<dbReference type="GO" id="GO:0003676">
    <property type="term" value="F:nucleic acid binding"/>
    <property type="evidence" value="ECO:0007669"/>
    <property type="project" value="InterPro"/>
</dbReference>
<evidence type="ECO:0000256" key="2">
    <source>
        <dbReference type="ARBA" id="ARBA00022552"/>
    </source>
</evidence>
<dbReference type="Pfam" id="PF05175">
    <property type="entry name" value="MTS"/>
    <property type="match status" value="1"/>
</dbReference>
<dbReference type="InterPro" id="IPR046977">
    <property type="entry name" value="RsmC/RlmG"/>
</dbReference>
<name>A0A939DP03_9ALTE</name>
<dbReference type="Pfam" id="PF08468">
    <property type="entry name" value="MTS_N"/>
    <property type="match status" value="1"/>
</dbReference>
<comment type="similarity">
    <text evidence="6">Belongs to the methyltransferase superfamily. RsmC family.</text>
</comment>
<feature type="domain" description="Methyltransferase small" evidence="7">
    <location>
        <begin position="174"/>
        <end position="340"/>
    </location>
</feature>
<comment type="subunit">
    <text evidence="6">Monomer.</text>
</comment>
<keyword evidence="2 6" id="KW-0698">rRNA processing</keyword>
<dbReference type="InterPro" id="IPR023543">
    <property type="entry name" value="rRNA_ssu_MeTfrase_C"/>
</dbReference>
<dbReference type="Proteomes" id="UP000664654">
    <property type="component" value="Unassembled WGS sequence"/>
</dbReference>
<comment type="catalytic activity">
    <reaction evidence="6">
        <text>guanosine(1207) in 16S rRNA + S-adenosyl-L-methionine = N(2)-methylguanosine(1207) in 16S rRNA + S-adenosyl-L-homocysteine + H(+)</text>
        <dbReference type="Rhea" id="RHEA:42736"/>
        <dbReference type="Rhea" id="RHEA-COMP:10213"/>
        <dbReference type="Rhea" id="RHEA-COMP:10214"/>
        <dbReference type="ChEBI" id="CHEBI:15378"/>
        <dbReference type="ChEBI" id="CHEBI:57856"/>
        <dbReference type="ChEBI" id="CHEBI:59789"/>
        <dbReference type="ChEBI" id="CHEBI:74269"/>
        <dbReference type="ChEBI" id="CHEBI:74481"/>
        <dbReference type="EC" id="2.1.1.172"/>
    </reaction>
</comment>
<dbReference type="AlphaFoldDB" id="A0A939DP03"/>
<dbReference type="GO" id="GO:0052914">
    <property type="term" value="F:16S rRNA (guanine(1207)-N(2))-methyltransferase activity"/>
    <property type="evidence" value="ECO:0007669"/>
    <property type="project" value="UniProtKB-EC"/>
</dbReference>
<evidence type="ECO:0000256" key="5">
    <source>
        <dbReference type="ARBA" id="ARBA00022691"/>
    </source>
</evidence>
<dbReference type="EC" id="2.1.1.172" evidence="6"/>
<dbReference type="PANTHER" id="PTHR47816:SF4">
    <property type="entry name" value="RIBOSOMAL RNA SMALL SUBUNIT METHYLTRANSFERASE C"/>
    <property type="match status" value="1"/>
</dbReference>
<dbReference type="Gene3D" id="3.40.50.150">
    <property type="entry name" value="Vaccinia Virus protein VP39"/>
    <property type="match status" value="2"/>
</dbReference>
<proteinExistence type="inferred from homology"/>
<dbReference type="GO" id="GO:0005737">
    <property type="term" value="C:cytoplasm"/>
    <property type="evidence" value="ECO:0007669"/>
    <property type="project" value="UniProtKB-SubCell"/>
</dbReference>